<accession>A0A2G1QU58</accession>
<evidence type="ECO:0000259" key="1">
    <source>
        <dbReference type="PROSITE" id="PS51725"/>
    </source>
</evidence>
<dbReference type="InterPro" id="IPR011008">
    <property type="entry name" value="Dimeric_a/b-barrel"/>
</dbReference>
<keyword evidence="2" id="KW-0503">Monooxygenase</keyword>
<dbReference type="OrthoDB" id="287932at2"/>
<dbReference type="PANTHER" id="PTHR33336:SF15">
    <property type="entry name" value="ABM DOMAIN-CONTAINING PROTEIN"/>
    <property type="match status" value="1"/>
</dbReference>
<evidence type="ECO:0000313" key="3">
    <source>
        <dbReference type="Proteomes" id="UP000221168"/>
    </source>
</evidence>
<dbReference type="EMBL" id="PDVP01000001">
    <property type="protein sequence ID" value="PHP68999.1"/>
    <property type="molecule type" value="Genomic_DNA"/>
</dbReference>
<reference evidence="2 3" key="1">
    <citation type="submission" date="2017-10" db="EMBL/GenBank/DDBJ databases">
        <title>Sedimentibacterium mangrovi gen. nov., sp. nov., a novel member of family Phyllobacteriacea isolated from mangrove sediment.</title>
        <authorList>
            <person name="Liao H."/>
            <person name="Tian Y."/>
        </authorList>
    </citation>
    <scope>NUCLEOTIDE SEQUENCE [LARGE SCALE GENOMIC DNA]</scope>
    <source>
        <strain evidence="2 3">X9-2-2</strain>
    </source>
</reference>
<proteinExistence type="predicted"/>
<dbReference type="PANTHER" id="PTHR33336">
    <property type="entry name" value="QUINOL MONOOXYGENASE YGIN-RELATED"/>
    <property type="match status" value="1"/>
</dbReference>
<dbReference type="SUPFAM" id="SSF54909">
    <property type="entry name" value="Dimeric alpha+beta barrel"/>
    <property type="match status" value="1"/>
</dbReference>
<sequence>MFAEGGAFMIHVIATITLKPGALDAFRDAAMHCIEGTRAEPGCVVYDLNASVTNSNRVVFVEQWKSRDDLEAHFTRPHMKAFREATAGLVESRSVEVIHPERIETL</sequence>
<evidence type="ECO:0000313" key="2">
    <source>
        <dbReference type="EMBL" id="PHP68999.1"/>
    </source>
</evidence>
<dbReference type="Proteomes" id="UP000221168">
    <property type="component" value="Unassembled WGS sequence"/>
</dbReference>
<keyword evidence="3" id="KW-1185">Reference proteome</keyword>
<dbReference type="Pfam" id="PF03992">
    <property type="entry name" value="ABM"/>
    <property type="match status" value="1"/>
</dbReference>
<name>A0A2G1QU58_9HYPH</name>
<dbReference type="AlphaFoldDB" id="A0A2G1QU58"/>
<dbReference type="InterPro" id="IPR050744">
    <property type="entry name" value="AI-2_Isomerase_LsrG"/>
</dbReference>
<comment type="caution">
    <text evidence="2">The sequence shown here is derived from an EMBL/GenBank/DDBJ whole genome shotgun (WGS) entry which is preliminary data.</text>
</comment>
<keyword evidence="2" id="KW-0560">Oxidoreductase</keyword>
<protein>
    <submittedName>
        <fullName evidence="2">Antibiotic biosynthesis monooxygenase</fullName>
    </submittedName>
</protein>
<dbReference type="PROSITE" id="PS51725">
    <property type="entry name" value="ABM"/>
    <property type="match status" value="1"/>
</dbReference>
<dbReference type="GO" id="GO:0004497">
    <property type="term" value="F:monooxygenase activity"/>
    <property type="evidence" value="ECO:0007669"/>
    <property type="project" value="UniProtKB-KW"/>
</dbReference>
<gene>
    <name evidence="2" type="ORF">CSC94_03180</name>
</gene>
<organism evidence="2 3">
    <name type="scientific">Zhengella mangrovi</name>
    <dbReference type="NCBI Taxonomy" id="1982044"/>
    <lineage>
        <taxon>Bacteria</taxon>
        <taxon>Pseudomonadati</taxon>
        <taxon>Pseudomonadota</taxon>
        <taxon>Alphaproteobacteria</taxon>
        <taxon>Hyphomicrobiales</taxon>
        <taxon>Notoacmeibacteraceae</taxon>
        <taxon>Zhengella</taxon>
    </lineage>
</organism>
<feature type="domain" description="ABM" evidence="1">
    <location>
        <begin position="10"/>
        <end position="98"/>
    </location>
</feature>
<dbReference type="InterPro" id="IPR007138">
    <property type="entry name" value="ABM_dom"/>
</dbReference>
<dbReference type="Gene3D" id="3.30.70.100">
    <property type="match status" value="1"/>
</dbReference>